<comment type="catalytic activity">
    <reaction evidence="18">
        <text>a ubiquinone + NADH + 5 H(+)(in) = a ubiquinol + NAD(+) + 4 H(+)(out)</text>
        <dbReference type="Rhea" id="RHEA:29091"/>
        <dbReference type="Rhea" id="RHEA-COMP:9565"/>
        <dbReference type="Rhea" id="RHEA-COMP:9566"/>
        <dbReference type="ChEBI" id="CHEBI:15378"/>
        <dbReference type="ChEBI" id="CHEBI:16389"/>
        <dbReference type="ChEBI" id="CHEBI:17976"/>
        <dbReference type="ChEBI" id="CHEBI:57540"/>
        <dbReference type="ChEBI" id="CHEBI:57945"/>
        <dbReference type="EC" id="7.1.1.2"/>
    </reaction>
</comment>
<evidence type="ECO:0000256" key="12">
    <source>
        <dbReference type="ARBA" id="ARBA00022989"/>
    </source>
</evidence>
<keyword evidence="11" id="KW-0249">Electron transport</keyword>
<keyword evidence="8 19" id="KW-0812">Transmembrane</keyword>
<keyword evidence="15 21" id="KW-0496">Mitochondrion</keyword>
<evidence type="ECO:0000256" key="6">
    <source>
        <dbReference type="ARBA" id="ARBA00022448"/>
    </source>
</evidence>
<feature type="transmembrane region" description="Helical" evidence="19">
    <location>
        <begin position="80"/>
        <end position="98"/>
    </location>
</feature>
<evidence type="ECO:0000256" key="10">
    <source>
        <dbReference type="ARBA" id="ARBA00022967"/>
    </source>
</evidence>
<comment type="similarity">
    <text evidence="3">Belongs to the complex I subunit 2 family.</text>
</comment>
<keyword evidence="12 19" id="KW-1133">Transmembrane helix</keyword>
<feature type="transmembrane region" description="Helical" evidence="19">
    <location>
        <begin position="110"/>
        <end position="133"/>
    </location>
</feature>
<dbReference type="GO" id="GO:0005743">
    <property type="term" value="C:mitochondrial inner membrane"/>
    <property type="evidence" value="ECO:0007669"/>
    <property type="project" value="UniProtKB-SubCell"/>
</dbReference>
<feature type="transmembrane region" description="Helical" evidence="19">
    <location>
        <begin position="52"/>
        <end position="74"/>
    </location>
</feature>
<keyword evidence="6" id="KW-0813">Transport</keyword>
<evidence type="ECO:0000313" key="21">
    <source>
        <dbReference type="EMBL" id="AMO66551.1"/>
    </source>
</evidence>
<evidence type="ECO:0000256" key="19">
    <source>
        <dbReference type="SAM" id="Phobius"/>
    </source>
</evidence>
<evidence type="ECO:0000256" key="9">
    <source>
        <dbReference type="ARBA" id="ARBA00022792"/>
    </source>
</evidence>
<dbReference type="GO" id="GO:0006120">
    <property type="term" value="P:mitochondrial electron transport, NADH to ubiquinone"/>
    <property type="evidence" value="ECO:0007669"/>
    <property type="project" value="TreeGrafter"/>
</dbReference>
<evidence type="ECO:0000256" key="7">
    <source>
        <dbReference type="ARBA" id="ARBA00022660"/>
    </source>
</evidence>
<dbReference type="EMBL" id="KT276222">
    <property type="protein sequence ID" value="AMO66551.1"/>
    <property type="molecule type" value="Genomic_DNA"/>
</dbReference>
<evidence type="ECO:0000256" key="3">
    <source>
        <dbReference type="ARBA" id="ARBA00007012"/>
    </source>
</evidence>
<evidence type="ECO:0000256" key="11">
    <source>
        <dbReference type="ARBA" id="ARBA00022982"/>
    </source>
</evidence>
<comment type="function">
    <text evidence="1">Core subunit of the mitochondrial membrane respiratory chain NADH dehydrogenase (Complex I) that is believed to belong to the minimal assembly required for catalysis. Complex I functions in the transfer of electrons from NADH to the respiratory chain. The immediate electron acceptor for the enzyme is believed to be ubiquinone.</text>
</comment>
<comment type="subcellular location">
    <subcellularLocation>
        <location evidence="2">Mitochondrion inner membrane</location>
        <topology evidence="2">Multi-pass membrane protein</topology>
    </subcellularLocation>
</comment>
<protein>
    <recommendedName>
        <fullName evidence="5">NADH-ubiquinone oxidoreductase chain 2</fullName>
        <ecNumber evidence="4">7.1.1.2</ecNumber>
    </recommendedName>
    <alternativeName>
        <fullName evidence="17">NADH dehydrogenase subunit 2</fullName>
    </alternativeName>
</protein>
<keyword evidence="7" id="KW-0679">Respiratory chain</keyword>
<keyword evidence="13" id="KW-0520">NAD</keyword>
<dbReference type="PANTHER" id="PTHR46552:SF1">
    <property type="entry name" value="NADH-UBIQUINONE OXIDOREDUCTASE CHAIN 2"/>
    <property type="match status" value="1"/>
</dbReference>
<evidence type="ECO:0000256" key="13">
    <source>
        <dbReference type="ARBA" id="ARBA00023027"/>
    </source>
</evidence>
<feature type="transmembrane region" description="Helical" evidence="19">
    <location>
        <begin position="308"/>
        <end position="326"/>
    </location>
</feature>
<evidence type="ECO:0000256" key="14">
    <source>
        <dbReference type="ARBA" id="ARBA00023075"/>
    </source>
</evidence>
<sequence>MFVLFPIYLMLIYLSLNMESFIFLWLLMELNSLIFMFMIMMELNKLMNLNSLILMFIYQMMTASFLFIFLFLIMNYNNNMMTYMIYILLFIKLGLSPFHKWYKFTLMNLPWNMCFMISTIYKIMPFIFFYKLMLENNEFLINMSLISIFLSSFKALMTKNIKMIFTYSSIIHINFMIIMMMININYMLIYFMFYTCLIFFFCYFMLKFQINYNFDLFTLGNNIYKIMIFLNIMSMMGMPPSLMFMIKYLIYSYLINNYSLLLSMLMMMMNIFMMIFYLLMSLPLMININLNCNFYLKTNKLLNKKEKLCFYLNLIFIFMSPMMLMLI</sequence>
<feature type="transmembrane region" description="Helical" evidence="19">
    <location>
        <begin position="271"/>
        <end position="296"/>
    </location>
</feature>
<keyword evidence="14" id="KW-0830">Ubiquinone</keyword>
<proteinExistence type="inferred from homology"/>
<evidence type="ECO:0000256" key="17">
    <source>
        <dbReference type="ARBA" id="ARBA00031028"/>
    </source>
</evidence>
<evidence type="ECO:0000256" key="18">
    <source>
        <dbReference type="ARBA" id="ARBA00049551"/>
    </source>
</evidence>
<dbReference type="AlphaFoldDB" id="A0A1L2D328"/>
<evidence type="ECO:0000259" key="20">
    <source>
        <dbReference type="Pfam" id="PF00361"/>
    </source>
</evidence>
<evidence type="ECO:0000256" key="8">
    <source>
        <dbReference type="ARBA" id="ARBA00022692"/>
    </source>
</evidence>
<evidence type="ECO:0000256" key="1">
    <source>
        <dbReference type="ARBA" id="ARBA00003257"/>
    </source>
</evidence>
<dbReference type="Pfam" id="PF00361">
    <property type="entry name" value="Proton_antipo_M"/>
    <property type="match status" value="1"/>
</dbReference>
<dbReference type="GO" id="GO:0008137">
    <property type="term" value="F:NADH dehydrogenase (ubiquinone) activity"/>
    <property type="evidence" value="ECO:0007669"/>
    <property type="project" value="UniProtKB-EC"/>
</dbReference>
<accession>A0A1L2D328</accession>
<dbReference type="InterPro" id="IPR050175">
    <property type="entry name" value="Complex_I_Subunit_2"/>
</dbReference>
<feature type="transmembrane region" description="Helical" evidence="19">
    <location>
        <begin position="188"/>
        <end position="206"/>
    </location>
</feature>
<feature type="transmembrane region" description="Helical" evidence="19">
    <location>
        <begin position="226"/>
        <end position="251"/>
    </location>
</feature>
<reference evidence="21" key="1">
    <citation type="journal article" date="2017" name="BMC Genomics">
        <title>Evolutionarily recent, insertional fission of mitochondrial cox2 into complementary genes in bilaterian Metazoa.</title>
        <authorList>
            <person name="Szafranski P."/>
        </authorList>
    </citation>
    <scope>NUCLEOTIDE SEQUENCE</scope>
</reference>
<dbReference type="InterPro" id="IPR001750">
    <property type="entry name" value="ND/Mrp_TM"/>
</dbReference>
<evidence type="ECO:0000256" key="15">
    <source>
        <dbReference type="ARBA" id="ARBA00023128"/>
    </source>
</evidence>
<keyword evidence="16 19" id="KW-0472">Membrane</keyword>
<evidence type="ECO:0000256" key="16">
    <source>
        <dbReference type="ARBA" id="ARBA00023136"/>
    </source>
</evidence>
<organism evidence="21">
    <name type="scientific">Scolia bicincta</name>
    <dbReference type="NCBI Taxonomy" id="427966"/>
    <lineage>
        <taxon>Eukaryota</taxon>
        <taxon>Metazoa</taxon>
        <taxon>Ecdysozoa</taxon>
        <taxon>Arthropoda</taxon>
        <taxon>Hexapoda</taxon>
        <taxon>Insecta</taxon>
        <taxon>Pterygota</taxon>
        <taxon>Neoptera</taxon>
        <taxon>Endopterygota</taxon>
        <taxon>Hymenoptera</taxon>
        <taxon>Apocrita</taxon>
        <taxon>Aculeata</taxon>
        <taxon>Scolioidea</taxon>
        <taxon>Scoliidae</taxon>
        <taxon>Scolia</taxon>
    </lineage>
</organism>
<feature type="transmembrane region" description="Helical" evidence="19">
    <location>
        <begin position="164"/>
        <end position="182"/>
    </location>
</feature>
<dbReference type="EC" id="7.1.1.2" evidence="4"/>
<keyword evidence="9" id="KW-0999">Mitochondrion inner membrane</keyword>
<evidence type="ECO:0000256" key="2">
    <source>
        <dbReference type="ARBA" id="ARBA00004448"/>
    </source>
</evidence>
<keyword evidence="10" id="KW-1278">Translocase</keyword>
<evidence type="ECO:0000256" key="4">
    <source>
        <dbReference type="ARBA" id="ARBA00012944"/>
    </source>
</evidence>
<geneLocation type="mitochondrion" evidence="21"/>
<feature type="domain" description="NADH:quinone oxidoreductase/Mrp antiporter transmembrane" evidence="20">
    <location>
        <begin position="20"/>
        <end position="268"/>
    </location>
</feature>
<gene>
    <name evidence="21" type="primary">nad2</name>
</gene>
<name>A0A1L2D328_9HYME</name>
<feature type="transmembrane region" description="Helical" evidence="19">
    <location>
        <begin position="139"/>
        <end position="157"/>
    </location>
</feature>
<dbReference type="PANTHER" id="PTHR46552">
    <property type="entry name" value="NADH-UBIQUINONE OXIDOREDUCTASE CHAIN 2"/>
    <property type="match status" value="1"/>
</dbReference>
<evidence type="ECO:0000256" key="5">
    <source>
        <dbReference type="ARBA" id="ARBA00021008"/>
    </source>
</evidence>